<dbReference type="Proteomes" id="UP000254664">
    <property type="component" value="Unassembled WGS sequence"/>
</dbReference>
<keyword evidence="2" id="KW-1185">Reference proteome</keyword>
<sequence length="473" mass="56262">MINYLNMTPYELGESANIESIVHIIEYIKDGSVNEKRLAASAIRKLSIYYKDECNKAIEYLIRNLDTTAPQLRQYSLKALKELDLTEEHLLILKKYIKRENKEYNSIIYNEIFIKYHHTKNEIIKENAIKEEIRANKSPNLSKFPNLSNLSIMEYFNGTKEIPTQLKEGYKIESQVFINSLYKSAQLIINDKTILQIFEKRYGINKYYTLQSLSKEYNLSRNYIEDSMENCINKIAETIIEESHKERSENHFKNIYNTITQVVKIEEKKTFIERLVLFLYCGFPKSHLKLMINVIMMVIYNTPKEWKQESVISSYDKFLDNLDKSKRKNDFRKVLYENVSWPKDIKILELEQFKKINTIDYLKKDLEKRGKIIKSEKMNIDIYYKSLYQKDLLKNLELLEEVVFYSTFNFRLKSYDDGEYYISDIFFVLKDGRGVLILTPINEKDLSKINKNRDLAFENLSKEKGLGIWIFKS</sequence>
<evidence type="ECO:0000313" key="2">
    <source>
        <dbReference type="Proteomes" id="UP000254664"/>
    </source>
</evidence>
<name>A0A381J6W5_9CLOT</name>
<dbReference type="AlphaFoldDB" id="A0A381J6W5"/>
<proteinExistence type="predicted"/>
<dbReference type="OrthoDB" id="1930754at2"/>
<organism evidence="1 2">
    <name type="scientific">Clostridium putrefaciens</name>
    <dbReference type="NCBI Taxonomy" id="99675"/>
    <lineage>
        <taxon>Bacteria</taxon>
        <taxon>Bacillati</taxon>
        <taxon>Bacillota</taxon>
        <taxon>Clostridia</taxon>
        <taxon>Eubacteriales</taxon>
        <taxon>Clostridiaceae</taxon>
        <taxon>Clostridium</taxon>
    </lineage>
</organism>
<dbReference type="SUPFAM" id="SSF48371">
    <property type="entry name" value="ARM repeat"/>
    <property type="match status" value="1"/>
</dbReference>
<accession>A0A381J6W5</accession>
<reference evidence="1 2" key="1">
    <citation type="submission" date="2018-06" db="EMBL/GenBank/DDBJ databases">
        <authorList>
            <consortium name="Pathogen Informatics"/>
            <person name="Doyle S."/>
        </authorList>
    </citation>
    <scope>NUCLEOTIDE SEQUENCE [LARGE SCALE GENOMIC DNA]</scope>
    <source>
        <strain evidence="1 2">NCTC9836</strain>
    </source>
</reference>
<dbReference type="EMBL" id="UFWZ01000001">
    <property type="protein sequence ID" value="SUY46729.1"/>
    <property type="molecule type" value="Genomic_DNA"/>
</dbReference>
<gene>
    <name evidence="1" type="ORF">NCTC9836_01036</name>
</gene>
<evidence type="ECO:0000313" key="1">
    <source>
        <dbReference type="EMBL" id="SUY46729.1"/>
    </source>
</evidence>
<dbReference type="RefSeq" id="WP_115640769.1">
    <property type="nucleotide sequence ID" value="NZ_UFWZ01000001.1"/>
</dbReference>
<dbReference type="InterPro" id="IPR016024">
    <property type="entry name" value="ARM-type_fold"/>
</dbReference>
<protein>
    <submittedName>
        <fullName evidence="1">Uncharacterized protein</fullName>
    </submittedName>
</protein>